<evidence type="ECO:0000313" key="2">
    <source>
        <dbReference type="Proteomes" id="UP000499080"/>
    </source>
</evidence>
<dbReference type="Proteomes" id="UP000499080">
    <property type="component" value="Unassembled WGS sequence"/>
</dbReference>
<evidence type="ECO:0000313" key="1">
    <source>
        <dbReference type="EMBL" id="GBM10914.1"/>
    </source>
</evidence>
<proteinExistence type="predicted"/>
<reference evidence="1 2" key="1">
    <citation type="journal article" date="2019" name="Sci. Rep.">
        <title>Orb-weaving spider Araneus ventricosus genome elucidates the spidroin gene catalogue.</title>
        <authorList>
            <person name="Kono N."/>
            <person name="Nakamura H."/>
            <person name="Ohtoshi R."/>
            <person name="Moran D.A.P."/>
            <person name="Shinohara A."/>
            <person name="Yoshida Y."/>
            <person name="Fujiwara M."/>
            <person name="Mori M."/>
            <person name="Tomita M."/>
            <person name="Arakawa K."/>
        </authorList>
    </citation>
    <scope>NUCLEOTIDE SEQUENCE [LARGE SCALE GENOMIC DNA]</scope>
</reference>
<comment type="caution">
    <text evidence="1">The sequence shown here is derived from an EMBL/GenBank/DDBJ whole genome shotgun (WGS) entry which is preliminary data.</text>
</comment>
<gene>
    <name evidence="1" type="ORF">AVEN_171407_1</name>
</gene>
<keyword evidence="2" id="KW-1185">Reference proteome</keyword>
<protein>
    <submittedName>
        <fullName evidence="1">Uncharacterized protein</fullName>
    </submittedName>
</protein>
<dbReference type="AlphaFoldDB" id="A0A4Y2D4K7"/>
<name>A0A4Y2D4K7_ARAVE</name>
<organism evidence="1 2">
    <name type="scientific">Araneus ventricosus</name>
    <name type="common">Orbweaver spider</name>
    <name type="synonym">Epeira ventricosa</name>
    <dbReference type="NCBI Taxonomy" id="182803"/>
    <lineage>
        <taxon>Eukaryota</taxon>
        <taxon>Metazoa</taxon>
        <taxon>Ecdysozoa</taxon>
        <taxon>Arthropoda</taxon>
        <taxon>Chelicerata</taxon>
        <taxon>Arachnida</taxon>
        <taxon>Araneae</taxon>
        <taxon>Araneomorphae</taxon>
        <taxon>Entelegynae</taxon>
        <taxon>Araneoidea</taxon>
        <taxon>Araneidae</taxon>
        <taxon>Araneus</taxon>
    </lineage>
</organism>
<sequence>MPIFRDAGATIGIVCRNGIEPEMLTVNVIQTRAQKYTADHEEASNDMRDSDPEMEEGIEIITGDVIRTEDENVSFSVIKTVSEELSLLNVDTKTLATKQKECQTLENLVEEVRRKNPEGCKIQTKCVREISEKFNESISTPTLARKLTEETTLEVHGEPFPPPTAERECLGETTIGNATPVSESLRVRCVGCDSKPCLKQDAEKSENSPKAVDSHCEDDSHLHSKTLQHHTLSNGETDLVVSECAGCIGEKLKPEKVPVPEENTEIVFAELGNSGLWLLGEDRSHHFRESRRQLVAEKLECGGFIPI</sequence>
<dbReference type="EMBL" id="BGPR01000292">
    <property type="protein sequence ID" value="GBM10914.1"/>
    <property type="molecule type" value="Genomic_DNA"/>
</dbReference>
<accession>A0A4Y2D4K7</accession>